<reference evidence="5 6" key="1">
    <citation type="submission" date="2021-06" db="EMBL/GenBank/DDBJ databases">
        <authorList>
            <person name="Jeong J.W."/>
        </authorList>
    </citation>
    <scope>NUCLEOTIDE SEQUENCE [LARGE SCALE GENOMIC DNA]</scope>
    <source>
        <strain evidence="5 6">MMS21-TAE1-1</strain>
    </source>
</reference>
<accession>A0ABS6I0E7</accession>
<dbReference type="PANTHER" id="PTHR43537">
    <property type="entry name" value="TRANSCRIPTIONAL REGULATOR, GNTR FAMILY"/>
    <property type="match status" value="1"/>
</dbReference>
<dbReference type="EMBL" id="JAHOPC010000001">
    <property type="protein sequence ID" value="MBU8865218.1"/>
    <property type="molecule type" value="Genomic_DNA"/>
</dbReference>
<dbReference type="Pfam" id="PF00392">
    <property type="entry name" value="GntR"/>
    <property type="match status" value="1"/>
</dbReference>
<evidence type="ECO:0000256" key="3">
    <source>
        <dbReference type="ARBA" id="ARBA00023163"/>
    </source>
</evidence>
<evidence type="ECO:0000313" key="5">
    <source>
        <dbReference type="EMBL" id="MBU8865218.1"/>
    </source>
</evidence>
<dbReference type="SMART" id="SM00895">
    <property type="entry name" value="FCD"/>
    <property type="match status" value="1"/>
</dbReference>
<protein>
    <submittedName>
        <fullName evidence="5">FadR family transcriptional regulator</fullName>
    </submittedName>
</protein>
<evidence type="ECO:0000259" key="4">
    <source>
        <dbReference type="PROSITE" id="PS50949"/>
    </source>
</evidence>
<feature type="domain" description="HTH gntR-type" evidence="4">
    <location>
        <begin position="17"/>
        <end position="85"/>
    </location>
</feature>
<evidence type="ECO:0000256" key="1">
    <source>
        <dbReference type="ARBA" id="ARBA00023015"/>
    </source>
</evidence>
<dbReference type="CDD" id="cd07377">
    <property type="entry name" value="WHTH_GntR"/>
    <property type="match status" value="1"/>
</dbReference>
<dbReference type="PROSITE" id="PS50949">
    <property type="entry name" value="HTH_GNTR"/>
    <property type="match status" value="1"/>
</dbReference>
<dbReference type="SMART" id="SM00345">
    <property type="entry name" value="HTH_GNTR"/>
    <property type="match status" value="1"/>
</dbReference>
<evidence type="ECO:0000256" key="2">
    <source>
        <dbReference type="ARBA" id="ARBA00023125"/>
    </source>
</evidence>
<dbReference type="Pfam" id="PF07729">
    <property type="entry name" value="FCD"/>
    <property type="match status" value="1"/>
</dbReference>
<dbReference type="InterPro" id="IPR000524">
    <property type="entry name" value="Tscrpt_reg_HTH_GntR"/>
</dbReference>
<organism evidence="5 6">
    <name type="scientific">Paenarthrobacter aromaticivorans</name>
    <dbReference type="NCBI Taxonomy" id="2849150"/>
    <lineage>
        <taxon>Bacteria</taxon>
        <taxon>Bacillati</taxon>
        <taxon>Actinomycetota</taxon>
        <taxon>Actinomycetes</taxon>
        <taxon>Micrococcales</taxon>
        <taxon>Micrococcaceae</taxon>
        <taxon>Paenarthrobacter</taxon>
    </lineage>
</organism>
<keyword evidence="1" id="KW-0805">Transcription regulation</keyword>
<dbReference type="Proteomes" id="UP000824166">
    <property type="component" value="Unassembled WGS sequence"/>
</dbReference>
<dbReference type="PANTHER" id="PTHR43537:SF24">
    <property type="entry name" value="GLUCONATE OPERON TRANSCRIPTIONAL REPRESSOR"/>
    <property type="match status" value="1"/>
</dbReference>
<evidence type="ECO:0000313" key="6">
    <source>
        <dbReference type="Proteomes" id="UP000824166"/>
    </source>
</evidence>
<gene>
    <name evidence="5" type="ORF">KSW38_02770</name>
</gene>
<proteinExistence type="predicted"/>
<comment type="caution">
    <text evidence="5">The sequence shown here is derived from an EMBL/GenBank/DDBJ whole genome shotgun (WGS) entry which is preliminary data.</text>
</comment>
<keyword evidence="6" id="KW-1185">Reference proteome</keyword>
<dbReference type="InterPro" id="IPR011711">
    <property type="entry name" value="GntR_C"/>
</dbReference>
<dbReference type="RefSeq" id="WP_216922849.1">
    <property type="nucleotide sequence ID" value="NZ_JAHOPC010000001.1"/>
</dbReference>
<keyword evidence="2" id="KW-0238">DNA-binding</keyword>
<keyword evidence="3" id="KW-0804">Transcription</keyword>
<name>A0ABS6I0E7_9MICC</name>
<sequence length="235" mass="25086">MSLLDSWTAGQTKVVRVGAAEAVLATLRAAIEDGSLPVGSRLDSEATLAQQFGVSRTMVREALKSSNALGLTVTRTGKGTFVIADKVGQDLKLGKYSARELLQARPHIEVPAASLAAEHRSQQDVESLREILRAMDEEDDLEQWVILNSEFHAIIARSSGNGVFASMLSDIEEAMANQSSTLNQVVDRRKESGLEHAAIFEAIENGSAQDAGIAMMRHLHGVEGSLGAVLPVSAP</sequence>